<evidence type="ECO:0000313" key="2">
    <source>
        <dbReference type="WBParaSite" id="nRc.2.0.1.t00481-RA"/>
    </source>
</evidence>
<accession>A0A915HGQ1</accession>
<reference evidence="2" key="1">
    <citation type="submission" date="2022-11" db="UniProtKB">
        <authorList>
            <consortium name="WormBaseParasite"/>
        </authorList>
    </citation>
    <scope>IDENTIFICATION</scope>
</reference>
<proteinExistence type="predicted"/>
<dbReference type="Proteomes" id="UP000887565">
    <property type="component" value="Unplaced"/>
</dbReference>
<evidence type="ECO:0000313" key="1">
    <source>
        <dbReference type="Proteomes" id="UP000887565"/>
    </source>
</evidence>
<organism evidence="1 2">
    <name type="scientific">Romanomermis culicivorax</name>
    <name type="common">Nematode worm</name>
    <dbReference type="NCBI Taxonomy" id="13658"/>
    <lineage>
        <taxon>Eukaryota</taxon>
        <taxon>Metazoa</taxon>
        <taxon>Ecdysozoa</taxon>
        <taxon>Nematoda</taxon>
        <taxon>Enoplea</taxon>
        <taxon>Dorylaimia</taxon>
        <taxon>Mermithida</taxon>
        <taxon>Mermithoidea</taxon>
        <taxon>Mermithidae</taxon>
        <taxon>Romanomermis</taxon>
    </lineage>
</organism>
<name>A0A915HGQ1_ROMCU</name>
<sequence length="75" mass="8268">MASTDYFTELLGFETDVNYGSLVKETKYKGKRPIAINKGNDAVLKDNAKVAPVNLTLHALFRDVILKANGIIITQ</sequence>
<protein>
    <submittedName>
        <fullName evidence="2">Uncharacterized protein</fullName>
    </submittedName>
</protein>
<keyword evidence="1" id="KW-1185">Reference proteome</keyword>
<dbReference type="WBParaSite" id="nRc.2.0.1.t00481-RA">
    <property type="protein sequence ID" value="nRc.2.0.1.t00481-RA"/>
    <property type="gene ID" value="nRc.2.0.1.g00481"/>
</dbReference>
<dbReference type="AlphaFoldDB" id="A0A915HGQ1"/>